<dbReference type="Proteomes" id="UP000267029">
    <property type="component" value="Unassembled WGS sequence"/>
</dbReference>
<keyword evidence="3" id="KW-1185">Reference proteome</keyword>
<evidence type="ECO:0000313" key="3">
    <source>
        <dbReference type="Proteomes" id="UP000267029"/>
    </source>
</evidence>
<reference evidence="2 3" key="2">
    <citation type="submission" date="2018-10" db="EMBL/GenBank/DDBJ databases">
        <authorList>
            <consortium name="Pathogen Informatics"/>
        </authorList>
    </citation>
    <scope>NUCLEOTIDE SEQUENCE [LARGE SCALE GENOMIC DNA]</scope>
</reference>
<dbReference type="AlphaFoldDB" id="A0A0R3U4D4"/>
<organism evidence="4">
    <name type="scientific">Mesocestoides corti</name>
    <name type="common">Flatworm</name>
    <dbReference type="NCBI Taxonomy" id="53468"/>
    <lineage>
        <taxon>Eukaryota</taxon>
        <taxon>Metazoa</taxon>
        <taxon>Spiralia</taxon>
        <taxon>Lophotrochozoa</taxon>
        <taxon>Platyhelminthes</taxon>
        <taxon>Cestoda</taxon>
        <taxon>Eucestoda</taxon>
        <taxon>Cyclophyllidea</taxon>
        <taxon>Mesocestoididae</taxon>
        <taxon>Mesocestoides</taxon>
    </lineage>
</organism>
<evidence type="ECO:0000313" key="4">
    <source>
        <dbReference type="WBParaSite" id="MCOS_0000150001-mRNA-1"/>
    </source>
</evidence>
<reference evidence="4" key="1">
    <citation type="submission" date="2017-02" db="UniProtKB">
        <authorList>
            <consortium name="WormBaseParasite"/>
        </authorList>
    </citation>
    <scope>IDENTIFICATION</scope>
</reference>
<accession>A0A0R3U4D4</accession>
<feature type="region of interest" description="Disordered" evidence="1">
    <location>
        <begin position="35"/>
        <end position="74"/>
    </location>
</feature>
<proteinExistence type="predicted"/>
<dbReference type="EMBL" id="UXSR01000192">
    <property type="protein sequence ID" value="VDD75498.1"/>
    <property type="molecule type" value="Genomic_DNA"/>
</dbReference>
<dbReference type="WBParaSite" id="MCOS_0000150001-mRNA-1">
    <property type="protein sequence ID" value="MCOS_0000150001-mRNA-1"/>
    <property type="gene ID" value="MCOS_0000150001"/>
</dbReference>
<feature type="compositionally biased region" description="Polar residues" evidence="1">
    <location>
        <begin position="35"/>
        <end position="45"/>
    </location>
</feature>
<protein>
    <submittedName>
        <fullName evidence="4">Secreted protein</fullName>
    </submittedName>
</protein>
<name>A0A0R3U4D4_MESCO</name>
<evidence type="ECO:0000313" key="2">
    <source>
        <dbReference type="EMBL" id="VDD75498.1"/>
    </source>
</evidence>
<evidence type="ECO:0000256" key="1">
    <source>
        <dbReference type="SAM" id="MobiDB-lite"/>
    </source>
</evidence>
<feature type="compositionally biased region" description="Basic and acidic residues" evidence="1">
    <location>
        <begin position="61"/>
        <end position="74"/>
    </location>
</feature>
<gene>
    <name evidence="2" type="ORF">MCOS_LOCUS1501</name>
</gene>
<sequence length="74" mass="8074">MTAKSLPDSLWRLHISASCESTAKCSSPLRLCTVEHQSSSPSTTPKQRRRLVTADSGTNHTGKDFRLSGGSREE</sequence>